<keyword evidence="11" id="KW-1185">Reference proteome</keyword>
<dbReference type="Proteomes" id="UP001054902">
    <property type="component" value="Unassembled WGS sequence"/>
</dbReference>
<dbReference type="GO" id="GO:0007018">
    <property type="term" value="P:microtubule-based movement"/>
    <property type="evidence" value="ECO:0007669"/>
    <property type="project" value="InterPro"/>
</dbReference>
<feature type="compositionally biased region" description="Polar residues" evidence="8">
    <location>
        <begin position="514"/>
        <end position="525"/>
    </location>
</feature>
<keyword evidence="3 6" id="KW-0547">Nucleotide-binding</keyword>
<dbReference type="SMART" id="SM00129">
    <property type="entry name" value="KISc"/>
    <property type="match status" value="1"/>
</dbReference>
<dbReference type="InterPro" id="IPR027640">
    <property type="entry name" value="Kinesin-like_fam"/>
</dbReference>
<reference evidence="10 11" key="1">
    <citation type="journal article" date="2021" name="Sci. Rep.">
        <title>The genome of the diatom Chaetoceros tenuissimus carries an ancient integrated fragment of an extant virus.</title>
        <authorList>
            <person name="Hongo Y."/>
            <person name="Kimura K."/>
            <person name="Takaki Y."/>
            <person name="Yoshida Y."/>
            <person name="Baba S."/>
            <person name="Kobayashi G."/>
            <person name="Nagasaki K."/>
            <person name="Hano T."/>
            <person name="Tomaru Y."/>
        </authorList>
    </citation>
    <scope>NUCLEOTIDE SEQUENCE [LARGE SCALE GENOMIC DNA]</scope>
    <source>
        <strain evidence="10 11">NIES-3715</strain>
    </source>
</reference>
<comment type="similarity">
    <text evidence="6">Belongs to the TRAFAC class myosin-kinesin ATPase superfamily. Kinesin family.</text>
</comment>
<evidence type="ECO:0000256" key="7">
    <source>
        <dbReference type="SAM" id="Coils"/>
    </source>
</evidence>
<dbReference type="PANTHER" id="PTHR47969">
    <property type="entry name" value="CHROMOSOME-ASSOCIATED KINESIN KIF4A-RELATED"/>
    <property type="match status" value="1"/>
</dbReference>
<feature type="region of interest" description="Disordered" evidence="8">
    <location>
        <begin position="1646"/>
        <end position="1763"/>
    </location>
</feature>
<evidence type="ECO:0000256" key="5">
    <source>
        <dbReference type="ARBA" id="ARBA00023054"/>
    </source>
</evidence>
<feature type="region of interest" description="Disordered" evidence="8">
    <location>
        <begin position="488"/>
        <end position="527"/>
    </location>
</feature>
<dbReference type="GO" id="GO:0005524">
    <property type="term" value="F:ATP binding"/>
    <property type="evidence" value="ECO:0007669"/>
    <property type="project" value="UniProtKB-UniRule"/>
</dbReference>
<comment type="subcellular location">
    <subcellularLocation>
        <location evidence="1">Cytoplasm</location>
    </subcellularLocation>
</comment>
<evidence type="ECO:0000256" key="3">
    <source>
        <dbReference type="ARBA" id="ARBA00022741"/>
    </source>
</evidence>
<evidence type="ECO:0000256" key="6">
    <source>
        <dbReference type="PROSITE-ProRule" id="PRU00283"/>
    </source>
</evidence>
<dbReference type="GO" id="GO:0005875">
    <property type="term" value="C:microtubule associated complex"/>
    <property type="evidence" value="ECO:0007669"/>
    <property type="project" value="TreeGrafter"/>
</dbReference>
<feature type="compositionally biased region" description="Low complexity" evidence="8">
    <location>
        <begin position="1673"/>
        <end position="1707"/>
    </location>
</feature>
<dbReference type="GO" id="GO:0051231">
    <property type="term" value="P:spindle elongation"/>
    <property type="evidence" value="ECO:0007669"/>
    <property type="project" value="TreeGrafter"/>
</dbReference>
<evidence type="ECO:0000313" key="10">
    <source>
        <dbReference type="EMBL" id="GFH45956.1"/>
    </source>
</evidence>
<feature type="coiled-coil region" evidence="7">
    <location>
        <begin position="949"/>
        <end position="1033"/>
    </location>
</feature>
<dbReference type="InterPro" id="IPR036961">
    <property type="entry name" value="Kinesin_motor_dom_sf"/>
</dbReference>
<dbReference type="GO" id="GO:0007052">
    <property type="term" value="P:mitotic spindle organization"/>
    <property type="evidence" value="ECO:0007669"/>
    <property type="project" value="TreeGrafter"/>
</dbReference>
<evidence type="ECO:0000313" key="11">
    <source>
        <dbReference type="Proteomes" id="UP001054902"/>
    </source>
</evidence>
<keyword evidence="5 7" id="KW-0175">Coiled coil</keyword>
<dbReference type="InterPro" id="IPR001752">
    <property type="entry name" value="Kinesin_motor_dom"/>
</dbReference>
<feature type="binding site" evidence="6">
    <location>
        <begin position="87"/>
        <end position="94"/>
    </location>
    <ligand>
        <name>ATP</name>
        <dbReference type="ChEBI" id="CHEBI:30616"/>
    </ligand>
</feature>
<dbReference type="PANTHER" id="PTHR47969:SF15">
    <property type="entry name" value="CHROMOSOME-ASSOCIATED KINESIN KIF4A-RELATED"/>
    <property type="match status" value="1"/>
</dbReference>
<feature type="coiled-coil region" evidence="7">
    <location>
        <begin position="560"/>
        <end position="689"/>
    </location>
</feature>
<feature type="coiled-coil region" evidence="7">
    <location>
        <begin position="729"/>
        <end position="770"/>
    </location>
</feature>
<feature type="domain" description="Kinesin motor" evidence="9">
    <location>
        <begin position="8"/>
        <end position="385"/>
    </location>
</feature>
<feature type="compositionally biased region" description="Low complexity" evidence="8">
    <location>
        <begin position="488"/>
        <end position="506"/>
    </location>
</feature>
<dbReference type="InterPro" id="IPR019821">
    <property type="entry name" value="Kinesin_motor_CS"/>
</dbReference>
<dbReference type="Pfam" id="PF25764">
    <property type="entry name" value="KIF21A_4th"/>
    <property type="match status" value="1"/>
</dbReference>
<gene>
    <name evidence="10" type="ORF">CTEN210_02430</name>
</gene>
<evidence type="ECO:0000256" key="1">
    <source>
        <dbReference type="ARBA" id="ARBA00004496"/>
    </source>
</evidence>
<organism evidence="10 11">
    <name type="scientific">Chaetoceros tenuissimus</name>
    <dbReference type="NCBI Taxonomy" id="426638"/>
    <lineage>
        <taxon>Eukaryota</taxon>
        <taxon>Sar</taxon>
        <taxon>Stramenopiles</taxon>
        <taxon>Ochrophyta</taxon>
        <taxon>Bacillariophyta</taxon>
        <taxon>Coscinodiscophyceae</taxon>
        <taxon>Chaetocerotophycidae</taxon>
        <taxon>Chaetocerotales</taxon>
        <taxon>Chaetocerotaceae</taxon>
        <taxon>Chaetoceros</taxon>
    </lineage>
</organism>
<evidence type="ECO:0000256" key="8">
    <source>
        <dbReference type="SAM" id="MobiDB-lite"/>
    </source>
</evidence>
<keyword evidence="4 6" id="KW-0067">ATP-binding</keyword>
<dbReference type="SUPFAM" id="SSF52540">
    <property type="entry name" value="P-loop containing nucleoside triphosphate hydrolases"/>
    <property type="match status" value="1"/>
</dbReference>
<evidence type="ECO:0000256" key="4">
    <source>
        <dbReference type="ARBA" id="ARBA00022840"/>
    </source>
</evidence>
<dbReference type="GO" id="GO:0005737">
    <property type="term" value="C:cytoplasm"/>
    <property type="evidence" value="ECO:0007669"/>
    <property type="project" value="UniProtKB-SubCell"/>
</dbReference>
<dbReference type="EMBL" id="BLLK01000022">
    <property type="protein sequence ID" value="GFH45956.1"/>
    <property type="molecule type" value="Genomic_DNA"/>
</dbReference>
<dbReference type="PRINTS" id="PR00380">
    <property type="entry name" value="KINESINHEAVY"/>
</dbReference>
<dbReference type="InterPro" id="IPR027417">
    <property type="entry name" value="P-loop_NTPase"/>
</dbReference>
<dbReference type="GO" id="GO:0008017">
    <property type="term" value="F:microtubule binding"/>
    <property type="evidence" value="ECO:0007669"/>
    <property type="project" value="InterPro"/>
</dbReference>
<dbReference type="PROSITE" id="PS00411">
    <property type="entry name" value="KINESIN_MOTOR_1"/>
    <property type="match status" value="1"/>
</dbReference>
<dbReference type="Pfam" id="PF03999">
    <property type="entry name" value="MAP65_ASE1"/>
    <property type="match status" value="1"/>
</dbReference>
<feature type="coiled-coil region" evidence="7">
    <location>
        <begin position="865"/>
        <end position="899"/>
    </location>
</feature>
<sequence length="1861" mass="210674">MAPNSTSQVRVAVRIRPLTDEEHTLNGQRIVDVNSHASSISISSRKYTFDSVFDESLSQSSLYSHVRSDGMLENFLDGFNVTIMAYGQTGSGKTHTMGSEATSQTYLGHDNDNDGFVQKAGLIPRFMNDIFSSLHDRKIRDQEEINNEQNNSEHGRQHQNYLIEYQVSASFLEVHNENIYDLLGNDSRKELPLREDGKGGIVVGGLKEQKITSAQDALQVLHDGTLNRTTAATLMNKKSSRSHAVFTVILKQTTREVAGTRENGDKEKENTMDVTTTSRFTFVDLAGSERMKKTGAEGERAKEGIKINQGLLALGSVINALADEERVMKGEHIHVPYRQSKLTRLLQDALGGNSQTLFLACVSPCNLNASETLSTLKYANRAKNIKNAPTKNVDATIAEMQRLYALTSVMEKELVRVKFSSKNGTIEDNEEKDANESIIGAVPEDLFQDDDVKEYLNKIRQVAAETKNLSDLQSLPSFECGSVNMLQSSRSTTTGNSATSSSANRSLARGAPTSLHSQPCVSSSQRRQHVVDQIDENILGVNPDEDIALLDKLLELQHLDQEYDKEAKKDQEKLEEVEGELQAQEQLLLQLKDNMKGYHNLKDRFETMMVEVQGLEAEKERLAKELESAQVDPSKGCSKAIKKRLDEITAKLARTRSESRIQQQKYRKAEQEAQKAKILQRKIEDLKHGKVSLMKKQREATAKYRETTEAKTREIQSLKKKERKNGQRMSKLESEIQKQKANLDKRKAINDKLSEKLKKTEAHLMKVLAQRKRETAAPSRKYNNIGKFMDDKVDLDAHSDEIDSLRFLLEKLLMDRVSSSVLRTKFEEKANEHSDLMRTMVEEMKLLKHAKEELNRFDFDNEEGSSEIEQAIKDSKETIEDIELRLEVVEGEMEDIKSRFPCVDSEDGELCNSKYENDAMKMIANLSKPVSKTLLWNMIEVASQAKIGKATVAEKLRRKEATLSSYESEIQRLNQQIVSMSENIEKRKSFDSFGPRESFYELSNKIAKLESELEEAKNEKLALVKSNEIQDEELKKKRVQISFYSEQLTIMKVTLANEGIEVKNKIQETVDELQVLWDEIGLSPNERELARSNIENCLALSCEAAFEEAKKLKSKCLEDIASLKGEIQDMYETLDLYEDFDQIQKSWNSQAPLQDQIENLITGKAQIIPTYNNALKRRNNMVTEVEGIIASLALSDSSILDRIGCDHLAALMKQSHIKKKKKAFSQQSVPTMNSNKDRRATQFKLVEDMVRALDDELNTSGNGLDTSTARENGCEESGSLILSDDFFTSCEEELKKLRDKKWKMKMSNQTLRDASNTLASQMHLGRRELLSMSIHSMKKKMKDLPSWWDSRVAEEVCRSIASKEAVVKVSPVYTKHLEAIHECITSISKAREVFSNTLQTIVRKSYEGLFQNVSRDFDTNMCSDMFDSALARLPPLSKEVIDACIKEMETLIEVVDAMSQSGVEALTCLWDSLNASRGEKGDFWGAVEKATKDFQSVVHHDFEEVLKSSSADIEEWILHSAKEAQKLNRQLNISQVKMKKINDEVERLRLTQSNKNSIMSLNAEICILSAKLSEFEEQANSKQRLMKKTNSTSLLKEEKYRKQMQTKFTQKLNLLSQLVEEWECNEGIGSASMILSEEVAELLSNPDGVEKRTARMHLKTVPNRPTRDGRVLSSSSSRRPIQDSNLSDMSSRPSSRASSNDDISSTSLKTVKRVNDRSKSRIRSTANPTRSRSNVRRKSPSPVRPRTASRATSKSPVRRTVRKNVVSPKMQRTLVATKSTNEMKRMKATVSTSRLRTARDKSSTRNEVKKNALETKDNTFMTKDKSPMVRKNKIKMTKKDSPILPFGNLLTSPRGKENFKF</sequence>
<comment type="caution">
    <text evidence="10">The sequence shown here is derived from an EMBL/GenBank/DDBJ whole genome shotgun (WGS) entry which is preliminary data.</text>
</comment>
<dbReference type="Gene3D" id="3.40.850.10">
    <property type="entry name" value="Kinesin motor domain"/>
    <property type="match status" value="1"/>
</dbReference>
<protein>
    <submittedName>
        <fullName evidence="10">Kinesin family member 4/21/27</fullName>
    </submittedName>
</protein>
<accession>A0AAD3CHJ3</accession>
<dbReference type="PROSITE" id="PS50067">
    <property type="entry name" value="KINESIN_MOTOR_2"/>
    <property type="match status" value="1"/>
</dbReference>
<dbReference type="GO" id="GO:0003777">
    <property type="term" value="F:microtubule motor activity"/>
    <property type="evidence" value="ECO:0007669"/>
    <property type="project" value="InterPro"/>
</dbReference>
<dbReference type="Pfam" id="PF00225">
    <property type="entry name" value="Kinesin"/>
    <property type="match status" value="1"/>
</dbReference>
<keyword evidence="2" id="KW-0963">Cytoplasm</keyword>
<name>A0AAD3CHJ3_9STRA</name>
<proteinExistence type="inferred from homology"/>
<keyword evidence="6" id="KW-0505">Motor protein</keyword>
<evidence type="ECO:0000259" key="9">
    <source>
        <dbReference type="PROSITE" id="PS50067"/>
    </source>
</evidence>
<evidence type="ECO:0000256" key="2">
    <source>
        <dbReference type="ARBA" id="ARBA00022490"/>
    </source>
</evidence>